<proteinExistence type="predicted"/>
<dbReference type="Proteomes" id="UP000215127">
    <property type="component" value="Chromosome 5"/>
</dbReference>
<dbReference type="InterPro" id="IPR014710">
    <property type="entry name" value="RmlC-like_jellyroll"/>
</dbReference>
<dbReference type="AlphaFoldDB" id="A0A1X7RTK0"/>
<gene>
    <name evidence="2" type="ORF">ZT3D7_G5907</name>
</gene>
<dbReference type="Gene3D" id="2.60.120.10">
    <property type="entry name" value="Jelly Rolls"/>
    <property type="match status" value="1"/>
</dbReference>
<name>A0A1X7RTK0_ZYMT9</name>
<reference evidence="2 3" key="1">
    <citation type="submission" date="2016-06" db="EMBL/GenBank/DDBJ databases">
        <authorList>
            <person name="Kjaerup R.B."/>
            <person name="Dalgaard T.S."/>
            <person name="Juul-Madsen H.R."/>
        </authorList>
    </citation>
    <scope>NUCLEOTIDE SEQUENCE [LARGE SCALE GENOMIC DNA]</scope>
</reference>
<dbReference type="SUPFAM" id="SSF51182">
    <property type="entry name" value="RmlC-like cupins"/>
    <property type="match status" value="1"/>
</dbReference>
<organism evidence="2 3">
    <name type="scientific">Zymoseptoria tritici (strain ST99CH_3D7)</name>
    <dbReference type="NCBI Taxonomy" id="1276538"/>
    <lineage>
        <taxon>Eukaryota</taxon>
        <taxon>Fungi</taxon>
        <taxon>Dikarya</taxon>
        <taxon>Ascomycota</taxon>
        <taxon>Pezizomycotina</taxon>
        <taxon>Dothideomycetes</taxon>
        <taxon>Dothideomycetidae</taxon>
        <taxon>Mycosphaerellales</taxon>
        <taxon>Mycosphaerellaceae</taxon>
        <taxon>Zymoseptoria</taxon>
    </lineage>
</organism>
<dbReference type="InterPro" id="IPR013096">
    <property type="entry name" value="Cupin_2"/>
</dbReference>
<dbReference type="InterPro" id="IPR011051">
    <property type="entry name" value="RmlC_Cupin_sf"/>
</dbReference>
<protein>
    <recommendedName>
        <fullName evidence="1">Cupin type-2 domain-containing protein</fullName>
    </recommendedName>
</protein>
<dbReference type="EMBL" id="LT853696">
    <property type="protein sequence ID" value="SMQ50754.1"/>
    <property type="molecule type" value="Genomic_DNA"/>
</dbReference>
<dbReference type="Pfam" id="PF07883">
    <property type="entry name" value="Cupin_2"/>
    <property type="match status" value="1"/>
</dbReference>
<evidence type="ECO:0000313" key="3">
    <source>
        <dbReference type="Proteomes" id="UP000215127"/>
    </source>
</evidence>
<sequence>MPQEQNPVVVTLASELKESGGQTQGMIRQNAIVDKTPHICASRMIALPHSASAIHHHGAQDTIVFAHSGHGTIVSEGGKKKQHLAPGDFALIPAFAEHQEVNEGDEEVVWAIVRSGGSPEVVNLEGGWGSSQISSR</sequence>
<feature type="domain" description="Cupin type-2" evidence="1">
    <location>
        <begin position="47"/>
        <end position="112"/>
    </location>
</feature>
<evidence type="ECO:0000313" key="2">
    <source>
        <dbReference type="EMBL" id="SMQ50754.1"/>
    </source>
</evidence>
<accession>A0A1X7RTK0</accession>
<evidence type="ECO:0000259" key="1">
    <source>
        <dbReference type="Pfam" id="PF07883"/>
    </source>
</evidence>
<keyword evidence="3" id="KW-1185">Reference proteome</keyword>